<dbReference type="Proteomes" id="UP000251634">
    <property type="component" value="Unassembled WGS sequence"/>
</dbReference>
<comment type="catalytic activity">
    <reaction evidence="8">
        <text>L-seryl-[protein] + ATP = O-phospho-L-seryl-[protein] + ADP + H(+)</text>
        <dbReference type="Rhea" id="RHEA:17989"/>
        <dbReference type="Rhea" id="RHEA-COMP:9863"/>
        <dbReference type="Rhea" id="RHEA-COMP:11604"/>
        <dbReference type="ChEBI" id="CHEBI:15378"/>
        <dbReference type="ChEBI" id="CHEBI:29999"/>
        <dbReference type="ChEBI" id="CHEBI:30616"/>
        <dbReference type="ChEBI" id="CHEBI:83421"/>
        <dbReference type="ChEBI" id="CHEBI:456216"/>
        <dbReference type="EC" id="2.7.11.1"/>
    </reaction>
</comment>
<evidence type="ECO:0000259" key="12">
    <source>
        <dbReference type="PROSITE" id="PS51178"/>
    </source>
</evidence>
<evidence type="ECO:0000313" key="13">
    <source>
        <dbReference type="EMBL" id="RAW52145.1"/>
    </source>
</evidence>
<comment type="catalytic activity">
    <reaction evidence="7">
        <text>L-threonyl-[protein] + ATP = O-phospho-L-threonyl-[protein] + ADP + H(+)</text>
        <dbReference type="Rhea" id="RHEA:46608"/>
        <dbReference type="Rhea" id="RHEA-COMP:11060"/>
        <dbReference type="Rhea" id="RHEA-COMP:11605"/>
        <dbReference type="ChEBI" id="CHEBI:15378"/>
        <dbReference type="ChEBI" id="CHEBI:30013"/>
        <dbReference type="ChEBI" id="CHEBI:30616"/>
        <dbReference type="ChEBI" id="CHEBI:61977"/>
        <dbReference type="ChEBI" id="CHEBI:456216"/>
        <dbReference type="EC" id="2.7.11.1"/>
    </reaction>
</comment>
<dbReference type="PANTHER" id="PTHR43289:SF6">
    <property type="entry name" value="SERINE_THREONINE-PROTEIN KINASE NEKL-3"/>
    <property type="match status" value="1"/>
</dbReference>
<feature type="domain" description="PASTA" evidence="12">
    <location>
        <begin position="465"/>
        <end position="532"/>
    </location>
</feature>
<dbReference type="GO" id="GO:0005524">
    <property type="term" value="F:ATP binding"/>
    <property type="evidence" value="ECO:0007669"/>
    <property type="project" value="UniProtKB-KW"/>
</dbReference>
<keyword evidence="10" id="KW-1133">Transmembrane helix</keyword>
<feature type="domain" description="PASTA" evidence="12">
    <location>
        <begin position="396"/>
        <end position="464"/>
    </location>
</feature>
<dbReference type="InterPro" id="IPR000719">
    <property type="entry name" value="Prot_kinase_dom"/>
</dbReference>
<dbReference type="InterPro" id="IPR005543">
    <property type="entry name" value="PASTA_dom"/>
</dbReference>
<dbReference type="Pfam" id="PF03793">
    <property type="entry name" value="PASTA"/>
    <property type="match status" value="2"/>
</dbReference>
<dbReference type="SMART" id="SM00220">
    <property type="entry name" value="S_TKc"/>
    <property type="match status" value="1"/>
</dbReference>
<dbReference type="EC" id="2.7.11.1" evidence="1"/>
<dbReference type="AlphaFoldDB" id="A0A329TS73"/>
<feature type="transmembrane region" description="Helical" evidence="10">
    <location>
        <begin position="351"/>
        <end position="371"/>
    </location>
</feature>
<dbReference type="RefSeq" id="WP_112114732.1">
    <property type="nucleotide sequence ID" value="NZ_PRKZ01000001.1"/>
</dbReference>
<keyword evidence="2" id="KW-0808">Transferase</keyword>
<dbReference type="SMART" id="SM00740">
    <property type="entry name" value="PASTA"/>
    <property type="match status" value="2"/>
</dbReference>
<accession>A0A329TS73</accession>
<keyword evidence="10" id="KW-0812">Transmembrane</keyword>
<gene>
    <name evidence="13" type="ORF">C4N25_01655</name>
</gene>
<feature type="region of interest" description="Disordered" evidence="9">
    <location>
        <begin position="377"/>
        <end position="397"/>
    </location>
</feature>
<dbReference type="CDD" id="cd06577">
    <property type="entry name" value="PASTA_pknB"/>
    <property type="match status" value="2"/>
</dbReference>
<evidence type="ECO:0000256" key="3">
    <source>
        <dbReference type="ARBA" id="ARBA00022737"/>
    </source>
</evidence>
<dbReference type="PANTHER" id="PTHR43289">
    <property type="entry name" value="MITOGEN-ACTIVATED PROTEIN KINASE KINASE KINASE 20-RELATED"/>
    <property type="match status" value="1"/>
</dbReference>
<evidence type="ECO:0000256" key="1">
    <source>
        <dbReference type="ARBA" id="ARBA00012513"/>
    </source>
</evidence>
<dbReference type="PROSITE" id="PS50011">
    <property type="entry name" value="PROTEIN_KINASE_DOM"/>
    <property type="match status" value="1"/>
</dbReference>
<dbReference type="GO" id="GO:0004674">
    <property type="term" value="F:protein serine/threonine kinase activity"/>
    <property type="evidence" value="ECO:0007669"/>
    <property type="project" value="UniProtKB-EC"/>
</dbReference>
<evidence type="ECO:0000256" key="6">
    <source>
        <dbReference type="ARBA" id="ARBA00022840"/>
    </source>
</evidence>
<sequence>MDAKRICPYCMQELDTPEPVCPHCGRSLTGRNPSGSLPVGTVLAGRYTVGEIQSIDGEGILYRGVENKGRFRVTVKEYMPLTLAAERGRDCHLRPKPGSEVLFKTTRMDFADLYHAIQRITPANGLEAVLDVFEENNTVYAVMENPGGRPLQKWLEDHPGPVEPAAACAMLQPVFEGVAAMHEVGLVHRGICPANIRVLDNGRARLTGYATVGLRTAGSGLHEQLYEGFSAPEQYSTAEFEGRYTDEYSLAAVFYRMVCGLSPVPAAQRLVSDSNPKARTVNPALPVYLSDVLQYGLRLKPVERIQTVPQLFKALSSQEYTQELARTMKPETAPAAKDPGDDTHLLSLRNLLAAILILLAVLTLLAVWGFVSTHLPEQGASSVTTPESVPEEPSITEPANLVPDFVGLDYDAQVRNNRSYVGDYLFYVTLEYSDTVAEGKIIRQEPAAGELLEEGGTISLVVSKGPEMIEMPNVIGFTQEGAVKELESRGLVPSCFMVVNDGSYASGCVVSCSAEAGTSVEAGSVIVVYIAADPSVENVPATPEQPAASDNTAPADGSGEAPADSMEYDTD</sequence>
<dbReference type="Pfam" id="PF00069">
    <property type="entry name" value="Pkinase"/>
    <property type="match status" value="1"/>
</dbReference>
<feature type="region of interest" description="Disordered" evidence="9">
    <location>
        <begin position="537"/>
        <end position="571"/>
    </location>
</feature>
<proteinExistence type="predicted"/>
<name>A0A329TS73_9FIRM</name>
<dbReference type="SUPFAM" id="SSF56112">
    <property type="entry name" value="Protein kinase-like (PK-like)"/>
    <property type="match status" value="1"/>
</dbReference>
<protein>
    <recommendedName>
        <fullName evidence="1">non-specific serine/threonine protein kinase</fullName>
        <ecNumber evidence="1">2.7.11.1</ecNumber>
    </recommendedName>
</protein>
<evidence type="ECO:0000256" key="7">
    <source>
        <dbReference type="ARBA" id="ARBA00047899"/>
    </source>
</evidence>
<reference evidence="13 14" key="1">
    <citation type="submission" date="2018-02" db="EMBL/GenBank/DDBJ databases">
        <title>Complete genome sequencing of Faecalibacterium prausnitzii strains isolated from the human gut.</title>
        <authorList>
            <person name="Fitzgerald B.C."/>
            <person name="Shkoporov A.N."/>
            <person name="Ross P.R."/>
            <person name="Hill C."/>
        </authorList>
    </citation>
    <scope>NUCLEOTIDE SEQUENCE [LARGE SCALE GENOMIC DNA]</scope>
    <source>
        <strain evidence="13 14">APC942/8-14-2</strain>
    </source>
</reference>
<dbReference type="EMBL" id="PRKZ01000001">
    <property type="protein sequence ID" value="RAW52145.1"/>
    <property type="molecule type" value="Genomic_DNA"/>
</dbReference>
<evidence type="ECO:0000313" key="14">
    <source>
        <dbReference type="Proteomes" id="UP000251634"/>
    </source>
</evidence>
<evidence type="ECO:0000256" key="5">
    <source>
        <dbReference type="ARBA" id="ARBA00022777"/>
    </source>
</evidence>
<dbReference type="Gene3D" id="1.10.510.10">
    <property type="entry name" value="Transferase(Phosphotransferase) domain 1"/>
    <property type="match status" value="1"/>
</dbReference>
<dbReference type="Gene3D" id="3.30.10.20">
    <property type="match status" value="2"/>
</dbReference>
<keyword evidence="6" id="KW-0067">ATP-binding</keyword>
<evidence type="ECO:0000256" key="9">
    <source>
        <dbReference type="SAM" id="MobiDB-lite"/>
    </source>
</evidence>
<keyword evidence="3" id="KW-0677">Repeat</keyword>
<evidence type="ECO:0000259" key="11">
    <source>
        <dbReference type="PROSITE" id="PS50011"/>
    </source>
</evidence>
<feature type="domain" description="Protein kinase" evidence="11">
    <location>
        <begin position="47"/>
        <end position="321"/>
    </location>
</feature>
<organism evidence="13 14">
    <name type="scientific">Faecalibacterium prausnitzii</name>
    <dbReference type="NCBI Taxonomy" id="853"/>
    <lineage>
        <taxon>Bacteria</taxon>
        <taxon>Bacillati</taxon>
        <taxon>Bacillota</taxon>
        <taxon>Clostridia</taxon>
        <taxon>Eubacteriales</taxon>
        <taxon>Oscillospiraceae</taxon>
        <taxon>Faecalibacterium</taxon>
    </lineage>
</organism>
<evidence type="ECO:0000256" key="8">
    <source>
        <dbReference type="ARBA" id="ARBA00048679"/>
    </source>
</evidence>
<evidence type="ECO:0000256" key="4">
    <source>
        <dbReference type="ARBA" id="ARBA00022741"/>
    </source>
</evidence>
<evidence type="ECO:0000256" key="2">
    <source>
        <dbReference type="ARBA" id="ARBA00022679"/>
    </source>
</evidence>
<keyword evidence="5 13" id="KW-0418">Kinase</keyword>
<dbReference type="InterPro" id="IPR011009">
    <property type="entry name" value="Kinase-like_dom_sf"/>
</dbReference>
<comment type="caution">
    <text evidence="13">The sequence shown here is derived from an EMBL/GenBank/DDBJ whole genome shotgun (WGS) entry which is preliminary data.</text>
</comment>
<dbReference type="PROSITE" id="PS51178">
    <property type="entry name" value="PASTA"/>
    <property type="match status" value="2"/>
</dbReference>
<keyword evidence="10" id="KW-0472">Membrane</keyword>
<evidence type="ECO:0000256" key="10">
    <source>
        <dbReference type="SAM" id="Phobius"/>
    </source>
</evidence>
<keyword evidence="4" id="KW-0547">Nucleotide-binding</keyword>